<evidence type="ECO:0008006" key="3">
    <source>
        <dbReference type="Google" id="ProtNLM"/>
    </source>
</evidence>
<protein>
    <recommendedName>
        <fullName evidence="3">AraC family transcriptional regulator</fullName>
    </recommendedName>
</protein>
<name>E3BFA7_9VIBR</name>
<keyword evidence="2" id="KW-1185">Reference proteome</keyword>
<organism evidence="1 2">
    <name type="scientific">Vibrio caribbeanicus ATCC BAA-2122</name>
    <dbReference type="NCBI Taxonomy" id="796620"/>
    <lineage>
        <taxon>Bacteria</taxon>
        <taxon>Pseudomonadati</taxon>
        <taxon>Pseudomonadota</taxon>
        <taxon>Gammaproteobacteria</taxon>
        <taxon>Vibrionales</taxon>
        <taxon>Vibrionaceae</taxon>
        <taxon>Vibrio</taxon>
    </lineage>
</organism>
<dbReference type="OrthoDB" id="5916374at2"/>
<dbReference type="RefSeq" id="WP_009599572.1">
    <property type="nucleotide sequence ID" value="NZ_AEIU01000014.1"/>
</dbReference>
<dbReference type="EMBL" id="AEIU01000014">
    <property type="protein sequence ID" value="EFP98283.1"/>
    <property type="molecule type" value="Genomic_DNA"/>
</dbReference>
<evidence type="ECO:0000313" key="1">
    <source>
        <dbReference type="EMBL" id="EFP98283.1"/>
    </source>
</evidence>
<proteinExistence type="predicted"/>
<reference evidence="1 2" key="1">
    <citation type="journal article" date="2012" name="Int. J. Syst. Evol. Microbiol.">
        <title>Vibrio caribbeanicus sp. nov., isolated from the marine sponge Scleritoderma cyanea.</title>
        <authorList>
            <person name="Hoffmann M."/>
            <person name="Monday S.R."/>
            <person name="Allard M.W."/>
            <person name="Strain E.A."/>
            <person name="Whittaker P."/>
            <person name="Naum M."/>
            <person name="McCarthy P.J."/>
            <person name="Lopez J.V."/>
            <person name="Fischer M."/>
            <person name="Brown E.W."/>
        </authorList>
    </citation>
    <scope>NUCLEOTIDE SEQUENCE [LARGE SCALE GENOMIC DNA]</scope>
    <source>
        <strain evidence="1 2">ATCC BAA-2122</strain>
    </source>
</reference>
<dbReference type="Proteomes" id="UP000002943">
    <property type="component" value="Unassembled WGS sequence"/>
</dbReference>
<dbReference type="AlphaFoldDB" id="E3BFA7"/>
<comment type="caution">
    <text evidence="1">The sequence shown here is derived from an EMBL/GenBank/DDBJ whole genome shotgun (WGS) entry which is preliminary data.</text>
</comment>
<dbReference type="eggNOG" id="ENOG502ZDKA">
    <property type="taxonomic scope" value="Bacteria"/>
</dbReference>
<accession>E3BFA7</accession>
<dbReference type="STRING" id="796620.VIBC2010_09382"/>
<sequence length="200" mass="23336">MNYATSFESKYYPFLLCTPRKKTFKHQLIRVTDGLVLIRLGKIEYAVEPGQEFWLPFDTLTSLTFTPQSECERVEISSRVVKNFPKQAGYLKSDELIIGLLDRLKTIASTDITNDYLKLIMYELTLQKPQLKENQTTKDIKDWREVSSQLSQELRYMLMIREAQKQIQSGKSRSDVILHFFQNDEELVDNLENAILGTKL</sequence>
<evidence type="ECO:0000313" key="2">
    <source>
        <dbReference type="Proteomes" id="UP000002943"/>
    </source>
</evidence>
<gene>
    <name evidence="1" type="ORF">VIBC2010_09382</name>
</gene>